<organism evidence="16 17">
    <name type="scientific">Paspalum notatum var. saurae</name>
    <dbReference type="NCBI Taxonomy" id="547442"/>
    <lineage>
        <taxon>Eukaryota</taxon>
        <taxon>Viridiplantae</taxon>
        <taxon>Streptophyta</taxon>
        <taxon>Embryophyta</taxon>
        <taxon>Tracheophyta</taxon>
        <taxon>Spermatophyta</taxon>
        <taxon>Magnoliopsida</taxon>
        <taxon>Liliopsida</taxon>
        <taxon>Poales</taxon>
        <taxon>Poaceae</taxon>
        <taxon>PACMAD clade</taxon>
        <taxon>Panicoideae</taxon>
        <taxon>Andropogonodae</taxon>
        <taxon>Paspaleae</taxon>
        <taxon>Paspalinae</taxon>
        <taxon>Paspalum</taxon>
    </lineage>
</organism>
<dbReference type="GO" id="GO:0006310">
    <property type="term" value="P:DNA recombination"/>
    <property type="evidence" value="ECO:0007669"/>
    <property type="project" value="UniProtKB-KW"/>
</dbReference>
<evidence type="ECO:0000256" key="2">
    <source>
        <dbReference type="ARBA" id="ARBA00022679"/>
    </source>
</evidence>
<keyword evidence="8" id="KW-0378">Hydrolase</keyword>
<dbReference type="InterPro" id="IPR041588">
    <property type="entry name" value="Integrase_H2C2"/>
</dbReference>
<keyword evidence="14" id="KW-0233">DNA recombination</keyword>
<feature type="non-terminal residue" evidence="16">
    <location>
        <position position="1"/>
    </location>
</feature>
<dbReference type="SUPFAM" id="SSF56672">
    <property type="entry name" value="DNA/RNA polymerases"/>
    <property type="match status" value="1"/>
</dbReference>
<dbReference type="Proteomes" id="UP001341281">
    <property type="component" value="Chromosome 09"/>
</dbReference>
<evidence type="ECO:0000256" key="7">
    <source>
        <dbReference type="ARBA" id="ARBA00022759"/>
    </source>
</evidence>
<dbReference type="InterPro" id="IPR001584">
    <property type="entry name" value="Integrase_cat-core"/>
</dbReference>
<keyword evidence="7" id="KW-0255">Endonuclease</keyword>
<dbReference type="InterPro" id="IPR043502">
    <property type="entry name" value="DNA/RNA_pol_sf"/>
</dbReference>
<keyword evidence="13" id="KW-0238">DNA-binding</keyword>
<evidence type="ECO:0000256" key="10">
    <source>
        <dbReference type="ARBA" id="ARBA00022908"/>
    </source>
</evidence>
<dbReference type="GO" id="GO:0046872">
    <property type="term" value="F:metal ion binding"/>
    <property type="evidence" value="ECO:0007669"/>
    <property type="project" value="UniProtKB-KW"/>
</dbReference>
<dbReference type="PROSITE" id="PS50994">
    <property type="entry name" value="INTEGRASE"/>
    <property type="match status" value="1"/>
</dbReference>
<dbReference type="GO" id="GO:0004190">
    <property type="term" value="F:aspartic-type endopeptidase activity"/>
    <property type="evidence" value="ECO:0007669"/>
    <property type="project" value="UniProtKB-KW"/>
</dbReference>
<keyword evidence="17" id="KW-1185">Reference proteome</keyword>
<protein>
    <recommendedName>
        <fullName evidence="15">Integrase catalytic domain-containing protein</fullName>
    </recommendedName>
</protein>
<evidence type="ECO:0000256" key="13">
    <source>
        <dbReference type="ARBA" id="ARBA00023125"/>
    </source>
</evidence>
<evidence type="ECO:0000256" key="5">
    <source>
        <dbReference type="ARBA" id="ARBA00022723"/>
    </source>
</evidence>
<sequence length="907" mass="106244">ISCQVRDVEFLIELLPGTAPIAKRQYRVAPKEQELIKENIDELLGKGFIRPSSSPWAYPVLFVDKKDGSRRMCVDYRALNDVTIKNKYPLPRIDDLFDQLQGACVFSKIDLRSGYHQMKICPSDIPKTAFITRFGLYEYTVMSFGLTNAPVYFMNLMNKVFMEYLDKFVVDILIYSKTEEEHEEHLRLVLQKLREHKLYAKLSKCEFWLDQVRFLGHIVSKGRIMVDPSKISSVMDWKAPEVVKEVRGFLGLAGYYRRFIESFSRIAKPMTSLLEKGVPFIWTKKRQAAFDELKKRLTTAPVLTLPDLTKSFTVYCDASKEGLGCVLMQEGKVIAYPSRQLRKHEVNYPTHDLELAAVVHALKIWRHYLFGNRCEIYTDHKSLKYIFTQNELNMRQRRWLELIKDYDLETHYHPGKANVVADALSRKSYVNMAVAFQMPLELYAEFESLNLGVVHHTTVATFEAEPTLEQEIRKHQKTDEKIREIREQIKAGKAPHFREDEQGTVWYKNRICVPDVDSIKKLILSEAHDTAYSIHPGNTKMYHDLKERFWWYGMKRVVAEYVAVCDTCQRVKVEHQRPAGLLQPLKIPEWKWEEISMDFIVGLPRTQKGYNLIWVVVDRLTKVAHFIPRIISDRGSQFTSRFWEQLHDSLDSKLRFSTAYHPQTDGQTERTNQILEDMLRACAIQYGTSWDKSLPYAEFSYNNSYQASLKKSPFEALYGRRCRTPLFWNQTGEKQVFGPDLIRDAEQQIKMVRENLRVAQSRQKSYAYVRRRDLTFKVDDFVYLKVSPIRGIRRFNMKGKLAPRYIGPFKIVERKGEVAYKLELPSNLSGIHMVQEEQAPLEGLDVPEDLTYTEHPVKILETSERVTRNRRVKMCRVQWKHHTEDEATWEREKELRATYPGLFASHL</sequence>
<dbReference type="GO" id="GO:0003887">
    <property type="term" value="F:DNA-directed DNA polymerase activity"/>
    <property type="evidence" value="ECO:0007669"/>
    <property type="project" value="UniProtKB-KW"/>
</dbReference>
<dbReference type="InterPro" id="IPR041373">
    <property type="entry name" value="RT_RNaseH"/>
</dbReference>
<name>A0AAQ3UPX9_PASNO</name>
<dbReference type="SUPFAM" id="SSF53098">
    <property type="entry name" value="Ribonuclease H-like"/>
    <property type="match status" value="1"/>
</dbReference>
<dbReference type="InterPro" id="IPR043128">
    <property type="entry name" value="Rev_trsase/Diguanyl_cyclase"/>
</dbReference>
<dbReference type="Pfam" id="PF24626">
    <property type="entry name" value="SH3_Tf2-1"/>
    <property type="match status" value="1"/>
</dbReference>
<dbReference type="InterPro" id="IPR012337">
    <property type="entry name" value="RNaseH-like_sf"/>
</dbReference>
<keyword evidence="5" id="KW-0479">Metal-binding</keyword>
<dbReference type="Pfam" id="PF17917">
    <property type="entry name" value="RT_RNaseH"/>
    <property type="match status" value="1"/>
</dbReference>
<evidence type="ECO:0000256" key="14">
    <source>
        <dbReference type="ARBA" id="ARBA00023172"/>
    </source>
</evidence>
<dbReference type="GO" id="GO:0006508">
    <property type="term" value="P:proteolysis"/>
    <property type="evidence" value="ECO:0007669"/>
    <property type="project" value="UniProtKB-KW"/>
</dbReference>
<dbReference type="CDD" id="cd09274">
    <property type="entry name" value="RNase_HI_RT_Ty3"/>
    <property type="match status" value="1"/>
</dbReference>
<evidence type="ECO:0000256" key="3">
    <source>
        <dbReference type="ARBA" id="ARBA00022695"/>
    </source>
</evidence>
<dbReference type="EMBL" id="CP144753">
    <property type="protein sequence ID" value="WVZ94007.1"/>
    <property type="molecule type" value="Genomic_DNA"/>
</dbReference>
<evidence type="ECO:0000256" key="8">
    <source>
        <dbReference type="ARBA" id="ARBA00022801"/>
    </source>
</evidence>
<keyword evidence="11" id="KW-0695">RNA-directed DNA polymerase</keyword>
<evidence type="ECO:0000256" key="11">
    <source>
        <dbReference type="ARBA" id="ARBA00022918"/>
    </source>
</evidence>
<dbReference type="FunFam" id="3.10.20.370:FF:000001">
    <property type="entry name" value="Retrovirus-related Pol polyprotein from transposon 17.6-like protein"/>
    <property type="match status" value="1"/>
</dbReference>
<dbReference type="GO" id="GO:0003677">
    <property type="term" value="F:DNA binding"/>
    <property type="evidence" value="ECO:0007669"/>
    <property type="project" value="UniProtKB-KW"/>
</dbReference>
<dbReference type="PANTHER" id="PTHR37984:SF5">
    <property type="entry name" value="PROTEIN NYNRIN-LIKE"/>
    <property type="match status" value="1"/>
</dbReference>
<dbReference type="Pfam" id="PF00078">
    <property type="entry name" value="RVT_1"/>
    <property type="match status" value="1"/>
</dbReference>
<dbReference type="InterPro" id="IPR036397">
    <property type="entry name" value="RNaseH_sf"/>
</dbReference>
<gene>
    <name evidence="16" type="ORF">U9M48_039951</name>
</gene>
<dbReference type="FunFam" id="3.10.10.10:FF:000007">
    <property type="entry name" value="Retrovirus-related Pol polyprotein from transposon 17.6-like Protein"/>
    <property type="match status" value="1"/>
</dbReference>
<keyword evidence="1" id="KW-0645">Protease</keyword>
<keyword evidence="9" id="KW-0460">Magnesium</keyword>
<evidence type="ECO:0000313" key="16">
    <source>
        <dbReference type="EMBL" id="WVZ94007.1"/>
    </source>
</evidence>
<dbReference type="AlphaFoldDB" id="A0AAQ3UPX9"/>
<keyword evidence="3" id="KW-0548">Nucleotidyltransferase</keyword>
<dbReference type="InterPro" id="IPR000477">
    <property type="entry name" value="RT_dom"/>
</dbReference>
<evidence type="ECO:0000256" key="12">
    <source>
        <dbReference type="ARBA" id="ARBA00022932"/>
    </source>
</evidence>
<keyword evidence="6" id="KW-0064">Aspartyl protease</keyword>
<dbReference type="GO" id="GO:0004519">
    <property type="term" value="F:endonuclease activity"/>
    <property type="evidence" value="ECO:0007669"/>
    <property type="project" value="UniProtKB-KW"/>
</dbReference>
<feature type="domain" description="Integrase catalytic" evidence="15">
    <location>
        <begin position="630"/>
        <end position="721"/>
    </location>
</feature>
<dbReference type="PANTHER" id="PTHR37984">
    <property type="entry name" value="PROTEIN CBG26694"/>
    <property type="match status" value="1"/>
</dbReference>
<dbReference type="CDD" id="cd01647">
    <property type="entry name" value="RT_LTR"/>
    <property type="match status" value="1"/>
</dbReference>
<dbReference type="GO" id="GO:0003964">
    <property type="term" value="F:RNA-directed DNA polymerase activity"/>
    <property type="evidence" value="ECO:0007669"/>
    <property type="project" value="UniProtKB-KW"/>
</dbReference>
<dbReference type="Gene3D" id="1.10.340.70">
    <property type="match status" value="1"/>
</dbReference>
<keyword evidence="10" id="KW-0229">DNA integration</keyword>
<keyword evidence="12" id="KW-0239">DNA-directed DNA polymerase</keyword>
<dbReference type="Pfam" id="PF17921">
    <property type="entry name" value="Integrase_H2C2"/>
    <property type="match status" value="1"/>
</dbReference>
<proteinExistence type="predicted"/>
<dbReference type="InterPro" id="IPR056924">
    <property type="entry name" value="SH3_Tf2-1"/>
</dbReference>
<dbReference type="FunFam" id="3.30.70.270:FF:000020">
    <property type="entry name" value="Transposon Tf2-6 polyprotein-like Protein"/>
    <property type="match status" value="1"/>
</dbReference>
<evidence type="ECO:0000313" key="17">
    <source>
        <dbReference type="Proteomes" id="UP001341281"/>
    </source>
</evidence>
<keyword evidence="2" id="KW-0808">Transferase</keyword>
<dbReference type="GO" id="GO:0015074">
    <property type="term" value="P:DNA integration"/>
    <property type="evidence" value="ECO:0007669"/>
    <property type="project" value="UniProtKB-KW"/>
</dbReference>
<evidence type="ECO:0000256" key="4">
    <source>
        <dbReference type="ARBA" id="ARBA00022722"/>
    </source>
</evidence>
<dbReference type="Gene3D" id="3.30.70.270">
    <property type="match status" value="2"/>
</dbReference>
<evidence type="ECO:0000256" key="9">
    <source>
        <dbReference type="ARBA" id="ARBA00022842"/>
    </source>
</evidence>
<dbReference type="Gene3D" id="3.30.420.10">
    <property type="entry name" value="Ribonuclease H-like superfamily/Ribonuclease H"/>
    <property type="match status" value="1"/>
</dbReference>
<accession>A0AAQ3UPX9</accession>
<dbReference type="Gene3D" id="3.10.10.10">
    <property type="entry name" value="HIV Type 1 Reverse Transcriptase, subunit A, domain 1"/>
    <property type="match status" value="1"/>
</dbReference>
<reference evidence="16 17" key="1">
    <citation type="submission" date="2024-02" db="EMBL/GenBank/DDBJ databases">
        <title>High-quality chromosome-scale genome assembly of Pensacola bahiagrass (Paspalum notatum Flugge var. saurae).</title>
        <authorList>
            <person name="Vega J.M."/>
            <person name="Podio M."/>
            <person name="Orjuela J."/>
            <person name="Siena L.A."/>
            <person name="Pessino S.C."/>
            <person name="Combes M.C."/>
            <person name="Mariac C."/>
            <person name="Albertini E."/>
            <person name="Pupilli F."/>
            <person name="Ortiz J.P.A."/>
            <person name="Leblanc O."/>
        </authorList>
    </citation>
    <scope>NUCLEOTIDE SEQUENCE [LARGE SCALE GENOMIC DNA]</scope>
    <source>
        <strain evidence="16">R1</strain>
        <tissue evidence="16">Leaf</tissue>
    </source>
</reference>
<evidence type="ECO:0000259" key="15">
    <source>
        <dbReference type="PROSITE" id="PS50994"/>
    </source>
</evidence>
<dbReference type="InterPro" id="IPR050951">
    <property type="entry name" value="Retrovirus_Pol_polyprotein"/>
</dbReference>
<keyword evidence="4" id="KW-0540">Nuclease</keyword>
<evidence type="ECO:0000256" key="1">
    <source>
        <dbReference type="ARBA" id="ARBA00022670"/>
    </source>
</evidence>
<evidence type="ECO:0000256" key="6">
    <source>
        <dbReference type="ARBA" id="ARBA00022750"/>
    </source>
</evidence>